<sequence>MPNQNPLHVISKSEQGHSLELKHLKVFALYIAMLLSLFALKYKQGEMTLFKAEHAGTFALVGLSLNVYFVTWVALAVMKTPTHSTSCLSILIWHICCTSGALTCGLLSLILFPYGWVVFFFYSLLLRMAPCEPHLRVLRWLRPPLDTQQDEESIAVTVEEMPALHLPTSTSIMQDPNSDSQPSISEEVYGEDLQLFFAS</sequence>
<dbReference type="Proteomes" id="UP000288805">
    <property type="component" value="Unassembled WGS sequence"/>
</dbReference>
<comment type="caution">
    <text evidence="2">The sequence shown here is derived from an EMBL/GenBank/DDBJ whole genome shotgun (WGS) entry which is preliminary data.</text>
</comment>
<keyword evidence="1" id="KW-0812">Transmembrane</keyword>
<keyword evidence="1" id="KW-0472">Membrane</keyword>
<evidence type="ECO:0000313" key="2">
    <source>
        <dbReference type="EMBL" id="RVW15516.1"/>
    </source>
</evidence>
<dbReference type="OrthoDB" id="10282058at2759"/>
<accession>A0A438BWZ2</accession>
<gene>
    <name evidence="2" type="ORF">CK203_077669</name>
</gene>
<reference evidence="2 3" key="1">
    <citation type="journal article" date="2018" name="PLoS Genet.">
        <title>Population sequencing reveals clonal diversity and ancestral inbreeding in the grapevine cultivar Chardonnay.</title>
        <authorList>
            <person name="Roach M.J."/>
            <person name="Johnson D.L."/>
            <person name="Bohlmann J."/>
            <person name="van Vuuren H.J."/>
            <person name="Jones S.J."/>
            <person name="Pretorius I.S."/>
            <person name="Schmidt S.A."/>
            <person name="Borneman A.R."/>
        </authorList>
    </citation>
    <scope>NUCLEOTIDE SEQUENCE [LARGE SCALE GENOMIC DNA]</scope>
    <source>
        <strain evidence="3">cv. Chardonnay</strain>
        <tissue evidence="2">Leaf</tissue>
    </source>
</reference>
<evidence type="ECO:0000256" key="1">
    <source>
        <dbReference type="SAM" id="Phobius"/>
    </source>
</evidence>
<dbReference type="AlphaFoldDB" id="A0A438BWZ2"/>
<feature type="transmembrane region" description="Helical" evidence="1">
    <location>
        <begin position="90"/>
        <end position="122"/>
    </location>
</feature>
<dbReference type="EMBL" id="QGNW01002598">
    <property type="protein sequence ID" value="RVW15516.1"/>
    <property type="molecule type" value="Genomic_DNA"/>
</dbReference>
<evidence type="ECO:0000313" key="3">
    <source>
        <dbReference type="Proteomes" id="UP000288805"/>
    </source>
</evidence>
<dbReference type="PANTHER" id="PTHR34115:SF5">
    <property type="entry name" value="PROTEIN, PUTATIVE-RELATED"/>
    <property type="match status" value="1"/>
</dbReference>
<dbReference type="PANTHER" id="PTHR34115">
    <property type="entry name" value="PROTEIN, PUTATIVE-RELATED"/>
    <property type="match status" value="1"/>
</dbReference>
<keyword evidence="1" id="KW-1133">Transmembrane helix</keyword>
<dbReference type="InterPro" id="IPR053258">
    <property type="entry name" value="Ca-permeable_cation_channel"/>
</dbReference>
<feature type="transmembrane region" description="Helical" evidence="1">
    <location>
        <begin position="24"/>
        <end position="42"/>
    </location>
</feature>
<protein>
    <submittedName>
        <fullName evidence="2">Uncharacterized protein</fullName>
    </submittedName>
</protein>
<organism evidence="2 3">
    <name type="scientific">Vitis vinifera</name>
    <name type="common">Grape</name>
    <dbReference type="NCBI Taxonomy" id="29760"/>
    <lineage>
        <taxon>Eukaryota</taxon>
        <taxon>Viridiplantae</taxon>
        <taxon>Streptophyta</taxon>
        <taxon>Embryophyta</taxon>
        <taxon>Tracheophyta</taxon>
        <taxon>Spermatophyta</taxon>
        <taxon>Magnoliopsida</taxon>
        <taxon>eudicotyledons</taxon>
        <taxon>Gunneridae</taxon>
        <taxon>Pentapetalae</taxon>
        <taxon>rosids</taxon>
        <taxon>Vitales</taxon>
        <taxon>Vitaceae</taxon>
        <taxon>Viteae</taxon>
        <taxon>Vitis</taxon>
    </lineage>
</organism>
<feature type="transmembrane region" description="Helical" evidence="1">
    <location>
        <begin position="54"/>
        <end position="78"/>
    </location>
</feature>
<name>A0A438BWZ2_VITVI</name>
<proteinExistence type="predicted"/>